<feature type="domain" description="Chitin-binding type-1" evidence="8">
    <location>
        <begin position="33"/>
        <end position="79"/>
    </location>
</feature>
<feature type="chain" id="PRO_5004343704" evidence="7">
    <location>
        <begin position="20"/>
        <end position="545"/>
    </location>
</feature>
<dbReference type="GeneID" id="19405081"/>
<evidence type="ECO:0000256" key="1">
    <source>
        <dbReference type="ARBA" id="ARBA00005466"/>
    </source>
</evidence>
<dbReference type="GO" id="GO:0008061">
    <property type="term" value="F:chitin binding"/>
    <property type="evidence" value="ECO:0007669"/>
    <property type="project" value="UniProtKB-UniRule"/>
</dbReference>
<evidence type="ECO:0000256" key="3">
    <source>
        <dbReference type="ARBA" id="ARBA00022669"/>
    </source>
</evidence>
<dbReference type="InterPro" id="IPR012951">
    <property type="entry name" value="BBE"/>
</dbReference>
<keyword evidence="5" id="KW-0560">Oxidoreductase</keyword>
<dbReference type="InterPro" id="IPR036861">
    <property type="entry name" value="Endochitinase-like_sf"/>
</dbReference>
<dbReference type="CDD" id="cd11618">
    <property type="entry name" value="ChtBD1_1"/>
    <property type="match status" value="1"/>
</dbReference>
<dbReference type="InterPro" id="IPR016166">
    <property type="entry name" value="FAD-bd_PCMH"/>
</dbReference>
<keyword evidence="4" id="KW-0274">FAD</keyword>
<evidence type="ECO:0000259" key="9">
    <source>
        <dbReference type="PROSITE" id="PS51387"/>
    </source>
</evidence>
<dbReference type="HOGENOM" id="CLU_018354_10_1_1"/>
<comment type="similarity">
    <text evidence="1">Belongs to the oxygen-dependent FAD-linked oxidoreductase family.</text>
</comment>
<dbReference type="InterPro" id="IPR016169">
    <property type="entry name" value="FAD-bd_PCMH_sub2"/>
</dbReference>
<feature type="domain" description="FAD-binding PCMH-type" evidence="9">
    <location>
        <begin position="133"/>
        <end position="313"/>
    </location>
</feature>
<feature type="signal peptide" evidence="7">
    <location>
        <begin position="1"/>
        <end position="19"/>
    </location>
</feature>
<keyword evidence="11" id="KW-1185">Reference proteome</keyword>
<dbReference type="Proteomes" id="UP000016935">
    <property type="component" value="Unassembled WGS sequence"/>
</dbReference>
<protein>
    <submittedName>
        <fullName evidence="10">Carbohydrate-binding module family 18 protein</fullName>
    </submittedName>
</protein>
<dbReference type="Gene3D" id="3.40.462.20">
    <property type="match status" value="1"/>
</dbReference>
<evidence type="ECO:0000256" key="4">
    <source>
        <dbReference type="ARBA" id="ARBA00022827"/>
    </source>
</evidence>
<name>R0IUY8_EXST2</name>
<dbReference type="RefSeq" id="XP_008023779.1">
    <property type="nucleotide sequence ID" value="XM_008025588.1"/>
</dbReference>
<evidence type="ECO:0000256" key="7">
    <source>
        <dbReference type="SAM" id="SignalP"/>
    </source>
</evidence>
<dbReference type="SMART" id="SM00270">
    <property type="entry name" value="ChtBD1"/>
    <property type="match status" value="1"/>
</dbReference>
<sequence length="545" mass="58063">MRFVASLALGALSIGAVSATPATALDRRAVSTDGTCGASKDFTCKGSSYGDCCSQYGWCGSTSAHCGSGCQTDFGTCSGASPAPSPSPSPVPSSSPPTPAAEDIYKCLSNKNVPAKISSDVEYATLSEVYNLRIPFSPAVIVLPTTAQHVQDAVTCAAQQGMKVQAKSGGHSYANFNTGGINGAMQINLEGFQTVELNKDTGIAAVGGGVRLGNLGDGIWTQGKAAVPHGTYPGIVGVEIVTADGKLVNASATQSPDLWWAFRGAADSFGIGIKFYIQTHPAPDSITYFQFAFKGIHDSKDVWTKTFLHLQDFATNSTVVDHRISFGIYLDGSGSYSLSGAFFGTPEEFNSTIKPELLRTLPDPVSPLVEAMNWYDYQIKVSGKTSIKVPVGGYNDHEDFFAKSVTVPESSGLSAAALDALYDHLRSGSAKEWYIIINLYGGPGSAINTKDIKFAAYDDRNSLWVLQNWGYGSTPMDFIQGINDAIIKAQPQTTFGAYLNYVDPTYDPATAHKLYYGDEVYARLLSIKKQVDPQSVFWNPQAVGN</sequence>
<evidence type="ECO:0000313" key="11">
    <source>
        <dbReference type="Proteomes" id="UP000016935"/>
    </source>
</evidence>
<evidence type="ECO:0000256" key="5">
    <source>
        <dbReference type="ARBA" id="ARBA00023002"/>
    </source>
</evidence>
<feature type="disulfide bond" evidence="6">
    <location>
        <begin position="52"/>
        <end position="66"/>
    </location>
</feature>
<keyword evidence="6" id="KW-1015">Disulfide bond</keyword>
<dbReference type="GO" id="GO:0071949">
    <property type="term" value="F:FAD binding"/>
    <property type="evidence" value="ECO:0007669"/>
    <property type="project" value="InterPro"/>
</dbReference>
<proteinExistence type="inferred from homology"/>
<dbReference type="PROSITE" id="PS51387">
    <property type="entry name" value="FAD_PCMH"/>
    <property type="match status" value="1"/>
</dbReference>
<organism evidence="10 11">
    <name type="scientific">Exserohilum turcicum (strain 28A)</name>
    <name type="common">Northern leaf blight fungus</name>
    <name type="synonym">Setosphaeria turcica</name>
    <dbReference type="NCBI Taxonomy" id="671987"/>
    <lineage>
        <taxon>Eukaryota</taxon>
        <taxon>Fungi</taxon>
        <taxon>Dikarya</taxon>
        <taxon>Ascomycota</taxon>
        <taxon>Pezizomycotina</taxon>
        <taxon>Dothideomycetes</taxon>
        <taxon>Pleosporomycetidae</taxon>
        <taxon>Pleosporales</taxon>
        <taxon>Pleosporineae</taxon>
        <taxon>Pleosporaceae</taxon>
        <taxon>Exserohilum</taxon>
    </lineage>
</organism>
<dbReference type="OrthoDB" id="407275at2759"/>
<dbReference type="InterPro" id="IPR001002">
    <property type="entry name" value="Chitin-bd_1"/>
</dbReference>
<keyword evidence="3 6" id="KW-0147">Chitin-binding</keyword>
<dbReference type="Gene3D" id="3.30.60.10">
    <property type="entry name" value="Endochitinase-like"/>
    <property type="match status" value="1"/>
</dbReference>
<accession>R0IUY8</accession>
<evidence type="ECO:0000256" key="2">
    <source>
        <dbReference type="ARBA" id="ARBA00022630"/>
    </source>
</evidence>
<dbReference type="eggNOG" id="ENOG502QVGN">
    <property type="taxonomic scope" value="Eukaryota"/>
</dbReference>
<gene>
    <name evidence="10" type="ORF">SETTUDRAFT_46800</name>
</gene>
<keyword evidence="2" id="KW-0285">Flavoprotein</keyword>
<evidence type="ECO:0000313" key="10">
    <source>
        <dbReference type="EMBL" id="EOA88590.1"/>
    </source>
</evidence>
<reference evidence="10 11" key="1">
    <citation type="journal article" date="2012" name="PLoS Pathog.">
        <title>Diverse lifestyles and strategies of plant pathogenesis encoded in the genomes of eighteen Dothideomycetes fungi.</title>
        <authorList>
            <person name="Ohm R.A."/>
            <person name="Feau N."/>
            <person name="Henrissat B."/>
            <person name="Schoch C.L."/>
            <person name="Horwitz B.A."/>
            <person name="Barry K.W."/>
            <person name="Condon B.J."/>
            <person name="Copeland A.C."/>
            <person name="Dhillon B."/>
            <person name="Glaser F."/>
            <person name="Hesse C.N."/>
            <person name="Kosti I."/>
            <person name="LaButti K."/>
            <person name="Lindquist E.A."/>
            <person name="Lucas S."/>
            <person name="Salamov A.A."/>
            <person name="Bradshaw R.E."/>
            <person name="Ciuffetti L."/>
            <person name="Hamelin R.C."/>
            <person name="Kema G.H.J."/>
            <person name="Lawrence C."/>
            <person name="Scott J.A."/>
            <person name="Spatafora J.W."/>
            <person name="Turgeon B.G."/>
            <person name="de Wit P.J.G.M."/>
            <person name="Zhong S."/>
            <person name="Goodwin S.B."/>
            <person name="Grigoriev I.V."/>
        </authorList>
    </citation>
    <scope>NUCLEOTIDE SEQUENCE [LARGE SCALE GENOMIC DNA]</scope>
    <source>
        <strain evidence="11">28A</strain>
    </source>
</reference>
<dbReference type="SUPFAM" id="SSF56176">
    <property type="entry name" value="FAD-binding/transporter-associated domain-like"/>
    <property type="match status" value="1"/>
</dbReference>
<dbReference type="PANTHER" id="PTHR42973">
    <property type="entry name" value="BINDING OXIDOREDUCTASE, PUTATIVE (AFU_ORTHOLOGUE AFUA_1G17690)-RELATED"/>
    <property type="match status" value="1"/>
</dbReference>
<dbReference type="Pfam" id="PF01565">
    <property type="entry name" value="FAD_binding_4"/>
    <property type="match status" value="1"/>
</dbReference>
<dbReference type="InterPro" id="IPR050416">
    <property type="entry name" value="FAD-linked_Oxidoreductase"/>
</dbReference>
<reference evidence="10 11" key="2">
    <citation type="journal article" date="2013" name="PLoS Genet.">
        <title>Comparative genome structure, secondary metabolite, and effector coding capacity across Cochliobolus pathogens.</title>
        <authorList>
            <person name="Condon B.J."/>
            <person name="Leng Y."/>
            <person name="Wu D."/>
            <person name="Bushley K.E."/>
            <person name="Ohm R.A."/>
            <person name="Otillar R."/>
            <person name="Martin J."/>
            <person name="Schackwitz W."/>
            <person name="Grimwood J."/>
            <person name="MohdZainudin N."/>
            <person name="Xue C."/>
            <person name="Wang R."/>
            <person name="Manning V.A."/>
            <person name="Dhillon B."/>
            <person name="Tu Z.J."/>
            <person name="Steffenson B.J."/>
            <person name="Salamov A."/>
            <person name="Sun H."/>
            <person name="Lowry S."/>
            <person name="LaButti K."/>
            <person name="Han J."/>
            <person name="Copeland A."/>
            <person name="Lindquist E."/>
            <person name="Barry K."/>
            <person name="Schmutz J."/>
            <person name="Baker S.E."/>
            <person name="Ciuffetti L.M."/>
            <person name="Grigoriev I.V."/>
            <person name="Zhong S."/>
            <person name="Turgeon B.G."/>
        </authorList>
    </citation>
    <scope>NUCLEOTIDE SEQUENCE [LARGE SCALE GENOMIC DNA]</scope>
    <source>
        <strain evidence="11">28A</strain>
    </source>
</reference>
<dbReference type="AlphaFoldDB" id="R0IUY8"/>
<evidence type="ECO:0000256" key="6">
    <source>
        <dbReference type="PROSITE-ProRule" id="PRU00261"/>
    </source>
</evidence>
<evidence type="ECO:0000259" key="8">
    <source>
        <dbReference type="PROSITE" id="PS50941"/>
    </source>
</evidence>
<dbReference type="Pfam" id="PF08031">
    <property type="entry name" value="BBE"/>
    <property type="match status" value="1"/>
</dbReference>
<dbReference type="SUPFAM" id="SSF57016">
    <property type="entry name" value="Plant lectins/antimicrobial peptides"/>
    <property type="match status" value="1"/>
</dbReference>
<dbReference type="EMBL" id="KB908537">
    <property type="protein sequence ID" value="EOA88590.1"/>
    <property type="molecule type" value="Genomic_DNA"/>
</dbReference>
<dbReference type="STRING" id="671987.R0IUY8"/>
<dbReference type="PANTHER" id="PTHR42973:SF15">
    <property type="entry name" value="FAD-BINDING PCMH-TYPE DOMAIN-CONTAINING PROTEIN"/>
    <property type="match status" value="1"/>
</dbReference>
<keyword evidence="7" id="KW-0732">Signal</keyword>
<dbReference type="InterPro" id="IPR036318">
    <property type="entry name" value="FAD-bd_PCMH-like_sf"/>
</dbReference>
<dbReference type="InterPro" id="IPR006094">
    <property type="entry name" value="Oxid_FAD_bind_N"/>
</dbReference>
<dbReference type="PROSITE" id="PS50941">
    <property type="entry name" value="CHIT_BIND_I_2"/>
    <property type="match status" value="1"/>
</dbReference>
<comment type="caution">
    <text evidence="6">Lacks conserved residue(s) required for the propagation of feature annotation.</text>
</comment>
<dbReference type="GO" id="GO:0016491">
    <property type="term" value="F:oxidoreductase activity"/>
    <property type="evidence" value="ECO:0007669"/>
    <property type="project" value="UniProtKB-KW"/>
</dbReference>
<dbReference type="Gene3D" id="3.30.465.10">
    <property type="match status" value="2"/>
</dbReference>